<dbReference type="EC" id="3.4.22.-" evidence="10"/>
<dbReference type="NCBIfam" id="TIGR04178">
    <property type="entry name" value="exo_archaeo"/>
    <property type="match status" value="1"/>
</dbReference>
<feature type="transmembrane region" description="Helical" evidence="8">
    <location>
        <begin position="194"/>
        <end position="212"/>
    </location>
</feature>
<dbReference type="Pfam" id="PF11984">
    <property type="entry name" value="DUF3485"/>
    <property type="match status" value="1"/>
</dbReference>
<evidence type="ECO:0000256" key="2">
    <source>
        <dbReference type="ARBA" id="ARBA00022475"/>
    </source>
</evidence>
<evidence type="ECO:0000256" key="4">
    <source>
        <dbReference type="ARBA" id="ARBA00022692"/>
    </source>
</evidence>
<feature type="transmembrane region" description="Helical" evidence="8">
    <location>
        <begin position="21"/>
        <end position="46"/>
    </location>
</feature>
<evidence type="ECO:0000256" key="8">
    <source>
        <dbReference type="SAM" id="Phobius"/>
    </source>
</evidence>
<feature type="transmembrane region" description="Helical" evidence="8">
    <location>
        <begin position="80"/>
        <end position="98"/>
    </location>
</feature>
<comment type="caution">
    <text evidence="10">The sequence shown here is derived from an EMBL/GenBank/DDBJ whole genome shotgun (WGS) entry which is preliminary data.</text>
</comment>
<proteinExistence type="predicted"/>
<organism evidence="10 11">
    <name type="scientific">Neptunomonas marina</name>
    <dbReference type="NCBI Taxonomy" id="1815562"/>
    <lineage>
        <taxon>Bacteria</taxon>
        <taxon>Pseudomonadati</taxon>
        <taxon>Pseudomonadota</taxon>
        <taxon>Gammaproteobacteria</taxon>
        <taxon>Oceanospirillales</taxon>
        <taxon>Oceanospirillaceae</taxon>
        <taxon>Neptunomonas</taxon>
    </lineage>
</organism>
<accession>A0A437Q8D1</accession>
<dbReference type="InterPro" id="IPR013426">
    <property type="entry name" value="EpsH-like"/>
</dbReference>
<dbReference type="RefSeq" id="WP_127694293.1">
    <property type="nucleotide sequence ID" value="NZ_SACQ01000004.1"/>
</dbReference>
<comment type="subcellular location">
    <subcellularLocation>
        <location evidence="1">Cell membrane</location>
        <topology evidence="1">Multi-pass membrane protein</topology>
    </subcellularLocation>
</comment>
<dbReference type="GO" id="GO:0005886">
    <property type="term" value="C:plasma membrane"/>
    <property type="evidence" value="ECO:0007669"/>
    <property type="project" value="UniProtKB-SubCell"/>
</dbReference>
<feature type="domain" description="Methanolan biosynthesis EpsI" evidence="9">
    <location>
        <begin position="365"/>
        <end position="506"/>
    </location>
</feature>
<keyword evidence="6 8" id="KW-1133">Transmembrane helix</keyword>
<evidence type="ECO:0000259" key="9">
    <source>
        <dbReference type="Pfam" id="PF11984"/>
    </source>
</evidence>
<evidence type="ECO:0000256" key="3">
    <source>
        <dbReference type="ARBA" id="ARBA00022670"/>
    </source>
</evidence>
<feature type="transmembrane region" description="Helical" evidence="8">
    <location>
        <begin position="219"/>
        <end position="239"/>
    </location>
</feature>
<keyword evidence="4 8" id="KW-0812">Transmembrane</keyword>
<feature type="transmembrane region" description="Helical" evidence="8">
    <location>
        <begin position="300"/>
        <end position="324"/>
    </location>
</feature>
<gene>
    <name evidence="10" type="primary">xrtA</name>
    <name evidence="10" type="ORF">EOE65_10635</name>
</gene>
<evidence type="ECO:0000256" key="7">
    <source>
        <dbReference type="ARBA" id="ARBA00023136"/>
    </source>
</evidence>
<protein>
    <submittedName>
        <fullName evidence="10">Exosortase A</fullName>
        <ecNumber evidence="10">3.4.22.-</ecNumber>
    </submittedName>
</protein>
<feature type="transmembrane region" description="Helical" evidence="8">
    <location>
        <begin position="130"/>
        <end position="145"/>
    </location>
</feature>
<feature type="transmembrane region" description="Helical" evidence="8">
    <location>
        <begin position="52"/>
        <end position="68"/>
    </location>
</feature>
<dbReference type="NCBIfam" id="TIGR03109">
    <property type="entry name" value="exosort_XrtA"/>
    <property type="match status" value="1"/>
</dbReference>
<evidence type="ECO:0000256" key="5">
    <source>
        <dbReference type="ARBA" id="ARBA00022801"/>
    </source>
</evidence>
<sequence>MTVSSTPTKSYSFANPWQQHAVWLSCFLVVLAVTFFDTIASMVSVWSRSDTFTHAFLILPISLWLVWGKREALADIAPRHSLLGVVLAGIGTLIWLAGSLVDTLLLQQLGVVIVLIGGIWALIGNEAAKLLLFPLGFLLFMVPMGEELVPGMMEFTADFTVAMVRLSGIPVFREGLYFSLPTGNWSVVEACSGVRYLIASTTLGFLYAHLTYRKPYKKVLFILASILVPIIANGFRAYIIVMLGHLSDMTVATGVDHLVYGWVFFGLVIFVLVTVGNRFSDDVSEDSEGSESVRNTYSPATHRLGGVFAILMMVTLSGPALAYFSDNRATGKQLAELPVLVDTGVIQIAYPWAWQPNMVGGGITKQGYRYEGKTIGVVVQHFASQRQGEELISWNNTLLSTENDAWRTLSQSKASIGLNGTPTDVTRTEISGATETLIVLSWYRVGDTYTTSRLKAKLLEMIAKVTFQRLDAAWIVTSISVEDRNFASDEVRLLEEFSTKAVTTIEQELDRAASIR</sequence>
<dbReference type="GO" id="GO:0008233">
    <property type="term" value="F:peptidase activity"/>
    <property type="evidence" value="ECO:0007669"/>
    <property type="project" value="UniProtKB-KW"/>
</dbReference>
<dbReference type="Proteomes" id="UP000282818">
    <property type="component" value="Unassembled WGS sequence"/>
</dbReference>
<feature type="transmembrane region" description="Helical" evidence="8">
    <location>
        <begin position="259"/>
        <end position="279"/>
    </location>
</feature>
<reference evidence="10 11" key="1">
    <citation type="submission" date="2019-01" db="EMBL/GenBank/DDBJ databases">
        <authorList>
            <person name="Chen W.-M."/>
        </authorList>
    </citation>
    <scope>NUCLEOTIDE SEQUENCE [LARGE SCALE GENOMIC DNA]</scope>
    <source>
        <strain evidence="10 11">HPM-16</strain>
    </source>
</reference>
<evidence type="ECO:0000256" key="6">
    <source>
        <dbReference type="ARBA" id="ARBA00022989"/>
    </source>
</evidence>
<keyword evidence="11" id="KW-1185">Reference proteome</keyword>
<dbReference type="InterPro" id="IPR026392">
    <property type="entry name" value="Exo/Archaeosortase_dom"/>
</dbReference>
<dbReference type="InterPro" id="IPR014263">
    <property type="entry name" value="Methanolan_biosynth_EpsI"/>
</dbReference>
<evidence type="ECO:0000313" key="11">
    <source>
        <dbReference type="Proteomes" id="UP000282818"/>
    </source>
</evidence>
<keyword evidence="3" id="KW-0645">Protease</keyword>
<keyword evidence="7 8" id="KW-0472">Membrane</keyword>
<dbReference type="EMBL" id="SACQ01000004">
    <property type="protein sequence ID" value="RVU30757.1"/>
    <property type="molecule type" value="Genomic_DNA"/>
</dbReference>
<evidence type="ECO:0000313" key="10">
    <source>
        <dbReference type="EMBL" id="RVU30757.1"/>
    </source>
</evidence>
<evidence type="ECO:0000256" key="1">
    <source>
        <dbReference type="ARBA" id="ARBA00004651"/>
    </source>
</evidence>
<dbReference type="NCBIfam" id="TIGR02602">
    <property type="entry name" value="8TM_EpsH"/>
    <property type="match status" value="1"/>
</dbReference>
<dbReference type="GO" id="GO:0006508">
    <property type="term" value="P:proteolysis"/>
    <property type="evidence" value="ECO:0007669"/>
    <property type="project" value="UniProtKB-KW"/>
</dbReference>
<feature type="transmembrane region" description="Helical" evidence="8">
    <location>
        <begin position="104"/>
        <end position="123"/>
    </location>
</feature>
<keyword evidence="5 10" id="KW-0378">Hydrolase</keyword>
<name>A0A437Q8D1_9GAMM</name>
<keyword evidence="2" id="KW-1003">Cell membrane</keyword>
<dbReference type="InterPro" id="IPR019127">
    <property type="entry name" value="Exosortase"/>
</dbReference>
<dbReference type="AlphaFoldDB" id="A0A437Q8D1"/>
<dbReference type="InterPro" id="IPR017540">
    <property type="entry name" value="Exosortase-1"/>
</dbReference>
<dbReference type="Pfam" id="PF09721">
    <property type="entry name" value="Exosortase_EpsH"/>
    <property type="match status" value="1"/>
</dbReference>
<dbReference type="NCBIfam" id="TIGR02914">
    <property type="entry name" value="EpsI_fam"/>
    <property type="match status" value="1"/>
</dbReference>